<feature type="binding site" evidence="7">
    <location>
        <begin position="7"/>
        <end position="12"/>
    </location>
    <ligand>
        <name>substrate</name>
    </ligand>
</feature>
<evidence type="ECO:0000256" key="2">
    <source>
        <dbReference type="ARBA" id="ARBA00022723"/>
    </source>
</evidence>
<evidence type="ECO:0000256" key="7">
    <source>
        <dbReference type="HAMAP-Rule" id="MF_01405"/>
    </source>
</evidence>
<evidence type="ECO:0000256" key="4">
    <source>
        <dbReference type="ARBA" id="ARBA00022801"/>
    </source>
</evidence>
<dbReference type="HAMAP" id="MF_01405">
    <property type="entry name" value="Non_canon_purine_NTPase"/>
    <property type="match status" value="1"/>
</dbReference>
<evidence type="ECO:0000256" key="3">
    <source>
        <dbReference type="ARBA" id="ARBA00022741"/>
    </source>
</evidence>
<reference evidence="9 10" key="1">
    <citation type="submission" date="2020-06" db="EMBL/GenBank/DDBJ databases">
        <title>Dyadobacter sandarakinus sp. nov., isolated from the soil of the Arctic Yellow River Station.</title>
        <authorList>
            <person name="Zhang Y."/>
            <person name="Peng F."/>
        </authorList>
    </citation>
    <scope>NUCLEOTIDE SEQUENCE [LARGE SCALE GENOMIC DNA]</scope>
    <source>
        <strain evidence="9 10">Q3-56</strain>
    </source>
</reference>
<feature type="binding site" evidence="7">
    <location>
        <position position="69"/>
    </location>
    <ligand>
        <name>substrate</name>
    </ligand>
</feature>
<proteinExistence type="inferred from homology"/>
<dbReference type="EC" id="3.6.1.66" evidence="7"/>
<dbReference type="SUPFAM" id="SSF52972">
    <property type="entry name" value="ITPase-like"/>
    <property type="match status" value="1"/>
</dbReference>
<keyword evidence="10" id="KW-1185">Reference proteome</keyword>
<comment type="catalytic activity">
    <reaction evidence="7">
        <text>dITP + H2O = dIMP + diphosphate + H(+)</text>
        <dbReference type="Rhea" id="RHEA:28342"/>
        <dbReference type="ChEBI" id="CHEBI:15377"/>
        <dbReference type="ChEBI" id="CHEBI:15378"/>
        <dbReference type="ChEBI" id="CHEBI:33019"/>
        <dbReference type="ChEBI" id="CHEBI:61194"/>
        <dbReference type="ChEBI" id="CHEBI:61382"/>
        <dbReference type="EC" id="3.6.1.66"/>
    </reaction>
</comment>
<comment type="catalytic activity">
    <reaction evidence="7">
        <text>XTP + H2O = XMP + diphosphate + H(+)</text>
        <dbReference type="Rhea" id="RHEA:28610"/>
        <dbReference type="ChEBI" id="CHEBI:15377"/>
        <dbReference type="ChEBI" id="CHEBI:15378"/>
        <dbReference type="ChEBI" id="CHEBI:33019"/>
        <dbReference type="ChEBI" id="CHEBI:57464"/>
        <dbReference type="ChEBI" id="CHEBI:61314"/>
        <dbReference type="EC" id="3.6.1.66"/>
    </reaction>
</comment>
<feature type="binding site" evidence="7">
    <location>
        <position position="171"/>
    </location>
    <ligand>
        <name>substrate</name>
    </ligand>
</feature>
<keyword evidence="3 7" id="KW-0547">Nucleotide-binding</keyword>
<keyword evidence="5 7" id="KW-0460">Magnesium</keyword>
<comment type="function">
    <text evidence="7">Pyrophosphatase that catalyzes the hydrolysis of nucleoside triphosphates to their monophosphate derivatives, with a high preference for the non-canonical purine nucleotides XTP (xanthosine triphosphate), dITP (deoxyinosine triphosphate) and ITP. Seems to function as a house-cleaning enzyme that removes non-canonical purine nucleotides from the nucleotide pool, thus preventing their incorporation into DNA/RNA and avoiding chromosomal lesions.</text>
</comment>
<evidence type="ECO:0000313" key="10">
    <source>
        <dbReference type="Proteomes" id="UP000612680"/>
    </source>
</evidence>
<dbReference type="NCBIfam" id="TIGR00042">
    <property type="entry name" value="RdgB/HAM1 family non-canonical purine NTP pyrophosphatase"/>
    <property type="match status" value="1"/>
</dbReference>
<dbReference type="Gene3D" id="3.90.950.10">
    <property type="match status" value="1"/>
</dbReference>
<dbReference type="InterPro" id="IPR002637">
    <property type="entry name" value="RdgB/HAM1"/>
</dbReference>
<comment type="similarity">
    <text evidence="1 7 8">Belongs to the HAM1 NTPase family.</text>
</comment>
<feature type="active site" description="Proton acceptor" evidence="7">
    <location>
        <position position="68"/>
    </location>
</feature>
<dbReference type="RefSeq" id="WP_204657087.1">
    <property type="nucleotide sequence ID" value="NZ_CP056775.1"/>
</dbReference>
<gene>
    <name evidence="9" type="primary">rdgB</name>
    <name evidence="9" type="ORF">HWI92_15880</name>
</gene>
<evidence type="ECO:0000256" key="6">
    <source>
        <dbReference type="ARBA" id="ARBA00023080"/>
    </source>
</evidence>
<name>A0ABX7I844_9BACT</name>
<protein>
    <recommendedName>
        <fullName evidence="7">dITP/XTP pyrophosphatase</fullName>
        <ecNumber evidence="7">3.6.1.66</ecNumber>
    </recommendedName>
    <alternativeName>
        <fullName evidence="7">Non-canonical purine NTP pyrophosphatase</fullName>
    </alternativeName>
    <alternativeName>
        <fullName evidence="7">Non-standard purine NTP pyrophosphatase</fullName>
    </alternativeName>
    <alternativeName>
        <fullName evidence="7">Nucleoside-triphosphate diphosphatase</fullName>
    </alternativeName>
    <alternativeName>
        <fullName evidence="7">Nucleoside-triphosphate pyrophosphatase</fullName>
        <shortName evidence="7">NTPase</shortName>
    </alternativeName>
</protein>
<dbReference type="EMBL" id="CP056775">
    <property type="protein sequence ID" value="QRR02276.1"/>
    <property type="molecule type" value="Genomic_DNA"/>
</dbReference>
<evidence type="ECO:0000256" key="8">
    <source>
        <dbReference type="RuleBase" id="RU003781"/>
    </source>
</evidence>
<comment type="catalytic activity">
    <reaction evidence="7">
        <text>ITP + H2O = IMP + diphosphate + H(+)</text>
        <dbReference type="Rhea" id="RHEA:29399"/>
        <dbReference type="ChEBI" id="CHEBI:15377"/>
        <dbReference type="ChEBI" id="CHEBI:15378"/>
        <dbReference type="ChEBI" id="CHEBI:33019"/>
        <dbReference type="ChEBI" id="CHEBI:58053"/>
        <dbReference type="ChEBI" id="CHEBI:61402"/>
        <dbReference type="EC" id="3.6.1.66"/>
    </reaction>
</comment>
<dbReference type="PANTHER" id="PTHR11067">
    <property type="entry name" value="INOSINE TRIPHOSPHATE PYROPHOSPHATASE/HAM1 PROTEIN"/>
    <property type="match status" value="1"/>
</dbReference>
<evidence type="ECO:0000313" key="9">
    <source>
        <dbReference type="EMBL" id="QRR02276.1"/>
    </source>
</evidence>
<organism evidence="9 10">
    <name type="scientific">Dyadobacter sandarakinus</name>
    <dbReference type="NCBI Taxonomy" id="2747268"/>
    <lineage>
        <taxon>Bacteria</taxon>
        <taxon>Pseudomonadati</taxon>
        <taxon>Bacteroidota</taxon>
        <taxon>Cytophagia</taxon>
        <taxon>Cytophagales</taxon>
        <taxon>Spirosomataceae</taxon>
        <taxon>Dyadobacter</taxon>
    </lineage>
</organism>
<dbReference type="InterPro" id="IPR029001">
    <property type="entry name" value="ITPase-like_fam"/>
</dbReference>
<comment type="cofactor">
    <cofactor evidence="7">
        <name>Mg(2+)</name>
        <dbReference type="ChEBI" id="CHEBI:18420"/>
    </cofactor>
    <text evidence="7">Binds 1 Mg(2+) ion per subunit.</text>
</comment>
<dbReference type="Proteomes" id="UP000612680">
    <property type="component" value="Chromosome"/>
</dbReference>
<keyword evidence="4 7" id="KW-0378">Hydrolase</keyword>
<dbReference type="PANTHER" id="PTHR11067:SF9">
    <property type="entry name" value="INOSINE TRIPHOSPHATE PYROPHOSPHATASE"/>
    <property type="match status" value="1"/>
</dbReference>
<sequence>MKLCFATNNANKLQEIQAMLGQEFKLVTLEQIGCYDDIPEPYETISENSVGKARYVWENFGINCFADDTGLEVEALGGEPGVMSARYAGPQRMPDDNMNLLLQNLAPFDDRSARFITVITLCINGDYQQFEGTINGTIISEKRGDQGFGYDPVFMPEGFEVTFAQMSMQEKAALSHRGRAFAKLVEFLKDKQEN</sequence>
<comment type="subunit">
    <text evidence="7">Homodimer.</text>
</comment>
<feature type="binding site" evidence="7">
    <location>
        <begin position="148"/>
        <end position="151"/>
    </location>
    <ligand>
        <name>substrate</name>
    </ligand>
</feature>
<evidence type="ECO:0000256" key="5">
    <source>
        <dbReference type="ARBA" id="ARBA00022842"/>
    </source>
</evidence>
<comment type="caution">
    <text evidence="7">Lacks conserved residue(s) required for the propagation of feature annotation.</text>
</comment>
<keyword evidence="2 7" id="KW-0479">Metal-binding</keyword>
<feature type="binding site" evidence="7">
    <location>
        <begin position="176"/>
        <end position="177"/>
    </location>
    <ligand>
        <name>substrate</name>
    </ligand>
</feature>
<keyword evidence="6 7" id="KW-0546">Nucleotide metabolism</keyword>
<accession>A0ABX7I844</accession>
<feature type="binding site" evidence="7">
    <location>
        <position position="68"/>
    </location>
    <ligand>
        <name>Mg(2+)</name>
        <dbReference type="ChEBI" id="CHEBI:18420"/>
    </ligand>
</feature>
<dbReference type="Pfam" id="PF01725">
    <property type="entry name" value="Ham1p_like"/>
    <property type="match status" value="1"/>
</dbReference>
<dbReference type="CDD" id="cd00515">
    <property type="entry name" value="HAM1"/>
    <property type="match status" value="1"/>
</dbReference>
<evidence type="ECO:0000256" key="1">
    <source>
        <dbReference type="ARBA" id="ARBA00008023"/>
    </source>
</evidence>
<dbReference type="InterPro" id="IPR020922">
    <property type="entry name" value="dITP/XTP_pyrophosphatase"/>
</dbReference>